<dbReference type="AlphaFoldDB" id="A0A1M5MDE3"/>
<evidence type="ECO:0000313" key="1">
    <source>
        <dbReference type="EMBL" id="SHG75212.1"/>
    </source>
</evidence>
<proteinExistence type="predicted"/>
<dbReference type="EMBL" id="LT670818">
    <property type="protein sequence ID" value="SHG75212.1"/>
    <property type="molecule type" value="Genomic_DNA"/>
</dbReference>
<gene>
    <name evidence="1" type="ORF">SAMN05444169_3963</name>
</gene>
<organism evidence="1 2">
    <name type="scientific">Bradyrhizobium erythrophlei</name>
    <dbReference type="NCBI Taxonomy" id="1437360"/>
    <lineage>
        <taxon>Bacteria</taxon>
        <taxon>Pseudomonadati</taxon>
        <taxon>Pseudomonadota</taxon>
        <taxon>Alphaproteobacteria</taxon>
        <taxon>Hyphomicrobiales</taxon>
        <taxon>Nitrobacteraceae</taxon>
        <taxon>Bradyrhizobium</taxon>
    </lineage>
</organism>
<accession>A0A1M5MDE3</accession>
<reference evidence="1 2" key="1">
    <citation type="submission" date="2016-11" db="EMBL/GenBank/DDBJ databases">
        <authorList>
            <person name="Jaros S."/>
            <person name="Januszkiewicz K."/>
            <person name="Wedrychowicz H."/>
        </authorList>
    </citation>
    <scope>NUCLEOTIDE SEQUENCE [LARGE SCALE GENOMIC DNA]</scope>
    <source>
        <strain evidence="1 2">GAS242</strain>
    </source>
</reference>
<sequence length="82" mass="9074">MREPSNILTDALPMMSMPGEGLVAFPRVRDRAAGGVDLAEHSNVMGKVLVSSYLRESGAWLLFRRTRTSVPQGYPDLRTARI</sequence>
<dbReference type="Proteomes" id="UP000190675">
    <property type="component" value="Chromosome I"/>
</dbReference>
<name>A0A1M5MDE3_9BRAD</name>
<protein>
    <submittedName>
        <fullName evidence="1">Uncharacterized protein</fullName>
    </submittedName>
</protein>
<evidence type="ECO:0000313" key="2">
    <source>
        <dbReference type="Proteomes" id="UP000190675"/>
    </source>
</evidence>